<comment type="similarity">
    <text evidence="1">Belongs to the ROK (NagC/XylR) family.</text>
</comment>
<dbReference type="Pfam" id="PF12802">
    <property type="entry name" value="MarR_2"/>
    <property type="match status" value="1"/>
</dbReference>
<dbReference type="PANTHER" id="PTHR18964">
    <property type="entry name" value="ROK (REPRESSOR, ORF, KINASE) FAMILY"/>
    <property type="match status" value="1"/>
</dbReference>
<dbReference type="RefSeq" id="WP_140197242.1">
    <property type="nucleotide sequence ID" value="NZ_CP065915.1"/>
</dbReference>
<protein>
    <submittedName>
        <fullName evidence="3">ROK family transcriptional regulator</fullName>
    </submittedName>
</protein>
<feature type="domain" description="HTH marR-type" evidence="2">
    <location>
        <begin position="21"/>
        <end position="72"/>
    </location>
</feature>
<dbReference type="Proteomes" id="UP000314011">
    <property type="component" value="Unassembled WGS sequence"/>
</dbReference>
<evidence type="ECO:0000256" key="1">
    <source>
        <dbReference type="ARBA" id="ARBA00006479"/>
    </source>
</evidence>
<dbReference type="InterPro" id="IPR000600">
    <property type="entry name" value="ROK"/>
</dbReference>
<reference evidence="3 4" key="1">
    <citation type="submission" date="2019-06" db="EMBL/GenBank/DDBJ databases">
        <title>Genome of new Rhodobacteraceae sp. SM1903.</title>
        <authorList>
            <person name="Ren X."/>
        </authorList>
    </citation>
    <scope>NUCLEOTIDE SEQUENCE [LARGE SCALE GENOMIC DNA]</scope>
    <source>
        <strain evidence="3 4">SM1903</strain>
    </source>
</reference>
<keyword evidence="4" id="KW-1185">Reference proteome</keyword>
<dbReference type="SUPFAM" id="SSF46785">
    <property type="entry name" value="Winged helix' DNA-binding domain"/>
    <property type="match status" value="1"/>
</dbReference>
<dbReference type="SUPFAM" id="SSF53067">
    <property type="entry name" value="Actin-like ATPase domain"/>
    <property type="match status" value="1"/>
</dbReference>
<dbReference type="InterPro" id="IPR000835">
    <property type="entry name" value="HTH_MarR-typ"/>
</dbReference>
<gene>
    <name evidence="3" type="ORF">FHY64_17920</name>
</gene>
<dbReference type="PANTHER" id="PTHR18964:SF149">
    <property type="entry name" value="BIFUNCTIONAL UDP-N-ACETYLGLUCOSAMINE 2-EPIMERASE_N-ACETYLMANNOSAMINE KINASE"/>
    <property type="match status" value="1"/>
</dbReference>
<dbReference type="InterPro" id="IPR043129">
    <property type="entry name" value="ATPase_NBD"/>
</dbReference>
<dbReference type="EMBL" id="VFFF01000003">
    <property type="protein sequence ID" value="TNY30974.1"/>
    <property type="molecule type" value="Genomic_DNA"/>
</dbReference>
<dbReference type="InterPro" id="IPR036388">
    <property type="entry name" value="WH-like_DNA-bd_sf"/>
</dbReference>
<evidence type="ECO:0000313" key="4">
    <source>
        <dbReference type="Proteomes" id="UP000314011"/>
    </source>
</evidence>
<dbReference type="InterPro" id="IPR036390">
    <property type="entry name" value="WH_DNA-bd_sf"/>
</dbReference>
<evidence type="ECO:0000259" key="2">
    <source>
        <dbReference type="Pfam" id="PF12802"/>
    </source>
</evidence>
<dbReference type="AlphaFoldDB" id="A0A5C5G8C3"/>
<dbReference type="OrthoDB" id="9810372at2"/>
<proteinExistence type="inferred from homology"/>
<accession>A0A5C5G8C3</accession>
<dbReference type="Gene3D" id="3.30.420.40">
    <property type="match status" value="2"/>
</dbReference>
<name>A0A5C5G8C3_9RHOB</name>
<sequence length="390" mass="40097">MSLTISPPGSNAERSRAYNRSLVLSHIQRSGPSGRAEIARASGLSIQAVSNIIADLVADGWLREAGKRTGGRGLPSVIYAIEAGAGLAFGVEIRPDAVLCALIDLQGRVVHTGRAALSSADPDHVVPEVRALYAQAVARTRVPASRILGAGVVLPGPFGETGLSGLSTELPDWEHDDPGALLSDALGLAVTVENDANAAAMAERLVGVATGLSTYAYVYFGTGIGLGFVSNGGLLRGAFGNAGEIGHMPVPAEGGVRPLEAVASRMALAARLRGSGQAAETVDDLDRLFTARHPALEAWLDVATPALGHAVHVLENLLDPETVIFGGALPPALLQHLTDSIQLSDASVANRADRQRPRLMAGATGRMSATLGAAALVIDQALTPSLTLPA</sequence>
<evidence type="ECO:0000313" key="3">
    <source>
        <dbReference type="EMBL" id="TNY30974.1"/>
    </source>
</evidence>
<dbReference type="Gene3D" id="1.10.10.10">
    <property type="entry name" value="Winged helix-like DNA-binding domain superfamily/Winged helix DNA-binding domain"/>
    <property type="match status" value="1"/>
</dbReference>
<dbReference type="Pfam" id="PF00480">
    <property type="entry name" value="ROK"/>
    <property type="match status" value="1"/>
</dbReference>
<comment type="caution">
    <text evidence="3">The sequence shown here is derived from an EMBL/GenBank/DDBJ whole genome shotgun (WGS) entry which is preliminary data.</text>
</comment>
<organism evidence="3 4">
    <name type="scientific">Pelagovum pacificum</name>
    <dbReference type="NCBI Taxonomy" id="2588711"/>
    <lineage>
        <taxon>Bacteria</taxon>
        <taxon>Pseudomonadati</taxon>
        <taxon>Pseudomonadota</taxon>
        <taxon>Alphaproteobacteria</taxon>
        <taxon>Rhodobacterales</taxon>
        <taxon>Paracoccaceae</taxon>
        <taxon>Pelagovum</taxon>
    </lineage>
</organism>